<keyword evidence="2" id="KW-0806">Transcription termination</keyword>
<dbReference type="InterPro" id="IPR038538">
    <property type="entry name" value="MTERF_sf"/>
</dbReference>
<evidence type="ECO:0000256" key="1">
    <source>
        <dbReference type="ARBA" id="ARBA00007692"/>
    </source>
</evidence>
<comment type="caution">
    <text evidence="4">The sequence shown here is derived from an EMBL/GenBank/DDBJ whole genome shotgun (WGS) entry which is preliminary data.</text>
</comment>
<keyword evidence="2" id="KW-0804">Transcription</keyword>
<protein>
    <submittedName>
        <fullName evidence="4">Uncharacterized protein</fullName>
    </submittedName>
</protein>
<dbReference type="SMART" id="SM00733">
    <property type="entry name" value="Mterf"/>
    <property type="match status" value="3"/>
</dbReference>
<dbReference type="EMBL" id="JBDFQZ010000012">
    <property type="protein sequence ID" value="KAK9671576.1"/>
    <property type="molecule type" value="Genomic_DNA"/>
</dbReference>
<dbReference type="EMBL" id="JBDFQZ010000012">
    <property type="protein sequence ID" value="KAK9671577.1"/>
    <property type="molecule type" value="Genomic_DNA"/>
</dbReference>
<proteinExistence type="inferred from homology"/>
<dbReference type="InterPro" id="IPR003690">
    <property type="entry name" value="MTERF"/>
</dbReference>
<name>A0AAW1H5Q8_SAPOF</name>
<comment type="similarity">
    <text evidence="1">Belongs to the mTERF family.</text>
</comment>
<dbReference type="AlphaFoldDB" id="A0AAW1H5Q8"/>
<dbReference type="Gene3D" id="1.25.70.10">
    <property type="entry name" value="Transcription termination factor 3, mitochondrial"/>
    <property type="match status" value="1"/>
</dbReference>
<evidence type="ECO:0000313" key="4">
    <source>
        <dbReference type="EMBL" id="KAK9671577.1"/>
    </source>
</evidence>
<dbReference type="GO" id="GO:0006353">
    <property type="term" value="P:DNA-templated transcription termination"/>
    <property type="evidence" value="ECO:0007669"/>
    <property type="project" value="UniProtKB-KW"/>
</dbReference>
<keyword evidence="5" id="KW-1185">Reference proteome</keyword>
<accession>A0AAW1H5Q8</accession>
<dbReference type="PANTHER" id="PTHR13068">
    <property type="entry name" value="CGI-12 PROTEIN-RELATED"/>
    <property type="match status" value="1"/>
</dbReference>
<reference evidence="4 5" key="1">
    <citation type="submission" date="2024-03" db="EMBL/GenBank/DDBJ databases">
        <title>WGS assembly of Saponaria officinalis var. Norfolk2.</title>
        <authorList>
            <person name="Jenkins J."/>
            <person name="Shu S."/>
            <person name="Grimwood J."/>
            <person name="Barry K."/>
            <person name="Goodstein D."/>
            <person name="Schmutz J."/>
            <person name="Leebens-Mack J."/>
            <person name="Osbourn A."/>
        </authorList>
    </citation>
    <scope>NUCLEOTIDE SEQUENCE [LARGE SCALE GENOMIC DNA]</scope>
    <source>
        <strain evidence="5">cv. Norfolk2</strain>
        <strain evidence="4">JIC</strain>
        <tissue evidence="4">Leaf</tissue>
    </source>
</reference>
<evidence type="ECO:0000313" key="5">
    <source>
        <dbReference type="Proteomes" id="UP001443914"/>
    </source>
</evidence>
<gene>
    <name evidence="4" type="ORF">RND81_12G039800</name>
</gene>
<dbReference type="Proteomes" id="UP001443914">
    <property type="component" value="Unassembled WGS sequence"/>
</dbReference>
<dbReference type="Pfam" id="PF02536">
    <property type="entry name" value="mTERF"/>
    <property type="match status" value="1"/>
</dbReference>
<keyword evidence="2" id="KW-0805">Transcription regulation</keyword>
<organism evidence="4 5">
    <name type="scientific">Saponaria officinalis</name>
    <name type="common">Common soapwort</name>
    <name type="synonym">Lychnis saponaria</name>
    <dbReference type="NCBI Taxonomy" id="3572"/>
    <lineage>
        <taxon>Eukaryota</taxon>
        <taxon>Viridiplantae</taxon>
        <taxon>Streptophyta</taxon>
        <taxon>Embryophyta</taxon>
        <taxon>Tracheophyta</taxon>
        <taxon>Spermatophyta</taxon>
        <taxon>Magnoliopsida</taxon>
        <taxon>eudicotyledons</taxon>
        <taxon>Gunneridae</taxon>
        <taxon>Pentapetalae</taxon>
        <taxon>Caryophyllales</taxon>
        <taxon>Caryophyllaceae</taxon>
        <taxon>Caryophylleae</taxon>
        <taxon>Saponaria</taxon>
    </lineage>
</organism>
<evidence type="ECO:0000256" key="3">
    <source>
        <dbReference type="ARBA" id="ARBA00022946"/>
    </source>
</evidence>
<evidence type="ECO:0000256" key="2">
    <source>
        <dbReference type="ARBA" id="ARBA00022472"/>
    </source>
</evidence>
<sequence>MMLHDVCGNDEEIRKLVDRCPGILFDHSGRSTLSLMGFLLKFGLSKTYICSFLLRFPQVKVEKFVWNLRRVFELLSVIEMDATSIGRLVREHFSWMGMCTVKRANGIRSSLGTGKKYMCQIVMANLMKLKNWTLRAKIGRLTQTSEMRSRRDKIKFLTSIGFTENSKEIEKALTVFRGNPDELPQRFNCLVKAGLYENDVSRMIKAAPHILNQSVEALEAKISVVVNELGYPMSSVKSFPGFLLYTTDRVKLRCAMYRWLVDQKAVRSTLSWSTIIQRT</sequence>
<dbReference type="PANTHER" id="PTHR13068:SF38">
    <property type="entry name" value="TRANSCRIPTION TERMINATION FACTOR FAMILY PROTEIN"/>
    <property type="match status" value="1"/>
</dbReference>
<dbReference type="GO" id="GO:0003676">
    <property type="term" value="F:nucleic acid binding"/>
    <property type="evidence" value="ECO:0007669"/>
    <property type="project" value="InterPro"/>
</dbReference>
<keyword evidence="3" id="KW-0809">Transit peptide</keyword>